<keyword evidence="1" id="KW-1133">Transmembrane helix</keyword>
<dbReference type="AlphaFoldDB" id="A0A552F7B4"/>
<evidence type="ECO:0000256" key="1">
    <source>
        <dbReference type="SAM" id="Phobius"/>
    </source>
</evidence>
<organism evidence="2 3">
    <name type="scientific">Microcystis aeruginosa Ma_QC_Ca_00000000_S207</name>
    <dbReference type="NCBI Taxonomy" id="2486251"/>
    <lineage>
        <taxon>Bacteria</taxon>
        <taxon>Bacillati</taxon>
        <taxon>Cyanobacteriota</taxon>
        <taxon>Cyanophyceae</taxon>
        <taxon>Oscillatoriophycideae</taxon>
        <taxon>Chroococcales</taxon>
        <taxon>Microcystaceae</taxon>
        <taxon>Microcystis</taxon>
    </lineage>
</organism>
<protein>
    <submittedName>
        <fullName evidence="2">Uncharacterized protein</fullName>
    </submittedName>
</protein>
<dbReference type="Proteomes" id="UP000320293">
    <property type="component" value="Unassembled WGS sequence"/>
</dbReference>
<keyword evidence="1" id="KW-0472">Membrane</keyword>
<feature type="transmembrane region" description="Helical" evidence="1">
    <location>
        <begin position="34"/>
        <end position="52"/>
    </location>
</feature>
<evidence type="ECO:0000313" key="2">
    <source>
        <dbReference type="EMBL" id="TRU42614.1"/>
    </source>
</evidence>
<reference evidence="2 3" key="1">
    <citation type="submission" date="2019-01" db="EMBL/GenBank/DDBJ databases">
        <title>Coherence of Microcystis species and biogeography revealed through population genomics.</title>
        <authorList>
            <person name="Perez-Carrascal O.M."/>
            <person name="Terrat Y."/>
            <person name="Giani A."/>
            <person name="Fortin N."/>
            <person name="Tromas N."/>
            <person name="Shapiro B.J."/>
        </authorList>
    </citation>
    <scope>NUCLEOTIDE SEQUENCE [LARGE SCALE GENOMIC DNA]</scope>
    <source>
        <strain evidence="2">Ma_QC_Ca_00000000_S207</strain>
    </source>
</reference>
<proteinExistence type="predicted"/>
<keyword evidence="1" id="KW-0812">Transmembrane</keyword>
<accession>A0A552F7B4</accession>
<gene>
    <name evidence="2" type="ORF">EWV91_19905</name>
</gene>
<sequence length="70" mass="7831">MSQYLSFLRNLLKIILICLRGCNTSSDYGIISQYEMMGFSVLFWVFSCLVILKTFAKSTLTYLGTATTGG</sequence>
<dbReference type="EMBL" id="SFBF01000371">
    <property type="protein sequence ID" value="TRU42614.1"/>
    <property type="molecule type" value="Genomic_DNA"/>
</dbReference>
<evidence type="ECO:0000313" key="3">
    <source>
        <dbReference type="Proteomes" id="UP000320293"/>
    </source>
</evidence>
<comment type="caution">
    <text evidence="2">The sequence shown here is derived from an EMBL/GenBank/DDBJ whole genome shotgun (WGS) entry which is preliminary data.</text>
</comment>
<name>A0A552F7B4_MICAE</name>